<keyword evidence="2" id="KW-0479">Metal-binding</keyword>
<sequence length="431" mass="48403">MRFCNGIYPPSPPETPPSMVQRDGMHQEDSNSTIIDEKIEQEAVETLLSISKTPPRPNYEASNDSFVSTECGPAYLSVDSPQTVNSFGNQDSLDKDEFQSRMKLFSESHRVNRRSKLAQLLLEGTLENEPILKRRSQAVSVIVPNTAARRPLVSNQRETTSAAPSHTISCNISPQAVAFNIPIQSEVTIQTEPCQPTARINSEILGIKPLTGAPSMNTSVVQYPVMVTNISSNVLQMPSTTPIVQVFVVNQNTSSYPFVPINQNFTGHNVSDRLCHIAPAPAPSFQNCKTNTESQSNCDSSRRRNHVCPYKDCGKTYFKSSHLKAHYRTHTGEKPFVCDWEDCHRKFARSDELSRHKRTHTGEKNFVCPMCERRFIRSDHLAKHIRRHSSQNPKSPMLDKNIARNIKLLDIVNENTWATELSKDLPMAVAD</sequence>
<feature type="compositionally biased region" description="Basic and acidic residues" evidence="8">
    <location>
        <begin position="23"/>
        <end position="32"/>
    </location>
</feature>
<proteinExistence type="predicted"/>
<dbReference type="PANTHER" id="PTHR23235">
    <property type="entry name" value="KRUEPPEL-LIKE TRANSCRIPTION FACTOR"/>
    <property type="match status" value="1"/>
</dbReference>
<dbReference type="PROSITE" id="PS50157">
    <property type="entry name" value="ZINC_FINGER_C2H2_2"/>
    <property type="match status" value="3"/>
</dbReference>
<feature type="domain" description="C2H2-type" evidence="9">
    <location>
        <begin position="306"/>
        <end position="335"/>
    </location>
</feature>
<dbReference type="Proteomes" id="UP001634394">
    <property type="component" value="Unassembled WGS sequence"/>
</dbReference>
<organism evidence="10 11">
    <name type="scientific">Sinanodonta woodiana</name>
    <name type="common">Chinese pond mussel</name>
    <name type="synonym">Anodonta woodiana</name>
    <dbReference type="NCBI Taxonomy" id="1069815"/>
    <lineage>
        <taxon>Eukaryota</taxon>
        <taxon>Metazoa</taxon>
        <taxon>Spiralia</taxon>
        <taxon>Lophotrochozoa</taxon>
        <taxon>Mollusca</taxon>
        <taxon>Bivalvia</taxon>
        <taxon>Autobranchia</taxon>
        <taxon>Heteroconchia</taxon>
        <taxon>Palaeoheterodonta</taxon>
        <taxon>Unionida</taxon>
        <taxon>Unionoidea</taxon>
        <taxon>Unionidae</taxon>
        <taxon>Unioninae</taxon>
        <taxon>Sinanodonta</taxon>
    </lineage>
</organism>
<feature type="domain" description="C2H2-type" evidence="9">
    <location>
        <begin position="366"/>
        <end position="393"/>
    </location>
</feature>
<protein>
    <recommendedName>
        <fullName evidence="9">C2H2-type domain-containing protein</fullName>
    </recommendedName>
</protein>
<evidence type="ECO:0000256" key="6">
    <source>
        <dbReference type="ARBA" id="ARBA00023242"/>
    </source>
</evidence>
<dbReference type="FunFam" id="3.30.160.60:FF:000926">
    <property type="entry name" value="Kruppel like factor 13"/>
    <property type="match status" value="1"/>
</dbReference>
<keyword evidence="11" id="KW-1185">Reference proteome</keyword>
<dbReference type="SUPFAM" id="SSF57667">
    <property type="entry name" value="beta-beta-alpha zinc fingers"/>
    <property type="match status" value="2"/>
</dbReference>
<keyword evidence="3" id="KW-0677">Repeat</keyword>
<dbReference type="Pfam" id="PF00096">
    <property type="entry name" value="zf-C2H2"/>
    <property type="match status" value="3"/>
</dbReference>
<evidence type="ECO:0000259" key="9">
    <source>
        <dbReference type="PROSITE" id="PS50157"/>
    </source>
</evidence>
<dbReference type="PROSITE" id="PS00028">
    <property type="entry name" value="ZINC_FINGER_C2H2_1"/>
    <property type="match status" value="3"/>
</dbReference>
<evidence type="ECO:0000256" key="8">
    <source>
        <dbReference type="SAM" id="MobiDB-lite"/>
    </source>
</evidence>
<comment type="subcellular location">
    <subcellularLocation>
        <location evidence="1">Nucleus</location>
    </subcellularLocation>
</comment>
<dbReference type="FunFam" id="3.30.160.60:FF:000072">
    <property type="entry name" value="zinc finger protein 143 isoform X1"/>
    <property type="match status" value="1"/>
</dbReference>
<dbReference type="GO" id="GO:0005634">
    <property type="term" value="C:nucleus"/>
    <property type="evidence" value="ECO:0007669"/>
    <property type="project" value="UniProtKB-SubCell"/>
</dbReference>
<dbReference type="InterPro" id="IPR036236">
    <property type="entry name" value="Znf_C2H2_sf"/>
</dbReference>
<evidence type="ECO:0000313" key="11">
    <source>
        <dbReference type="Proteomes" id="UP001634394"/>
    </source>
</evidence>
<keyword evidence="4 7" id="KW-0863">Zinc-finger</keyword>
<keyword evidence="5" id="KW-0862">Zinc</keyword>
<dbReference type="Gene3D" id="3.30.160.60">
    <property type="entry name" value="Classic Zinc Finger"/>
    <property type="match status" value="3"/>
</dbReference>
<evidence type="ECO:0000256" key="5">
    <source>
        <dbReference type="ARBA" id="ARBA00022833"/>
    </source>
</evidence>
<evidence type="ECO:0000313" key="10">
    <source>
        <dbReference type="EMBL" id="KAL3868355.1"/>
    </source>
</evidence>
<dbReference type="InterPro" id="IPR013087">
    <property type="entry name" value="Znf_C2H2_type"/>
</dbReference>
<accession>A0ABD3W396</accession>
<reference evidence="10 11" key="1">
    <citation type="submission" date="2024-11" db="EMBL/GenBank/DDBJ databases">
        <title>Chromosome-level genome assembly of the freshwater bivalve Anodonta woodiana.</title>
        <authorList>
            <person name="Chen X."/>
        </authorList>
    </citation>
    <scope>NUCLEOTIDE SEQUENCE [LARGE SCALE GENOMIC DNA]</scope>
    <source>
        <strain evidence="10">MN2024</strain>
        <tissue evidence="10">Gills</tissue>
    </source>
</reference>
<evidence type="ECO:0000256" key="3">
    <source>
        <dbReference type="ARBA" id="ARBA00022737"/>
    </source>
</evidence>
<dbReference type="SMART" id="SM00355">
    <property type="entry name" value="ZnF_C2H2"/>
    <property type="match status" value="3"/>
</dbReference>
<dbReference type="GO" id="GO:0008270">
    <property type="term" value="F:zinc ion binding"/>
    <property type="evidence" value="ECO:0007669"/>
    <property type="project" value="UniProtKB-KW"/>
</dbReference>
<feature type="domain" description="C2H2-type" evidence="9">
    <location>
        <begin position="336"/>
        <end position="365"/>
    </location>
</feature>
<name>A0ABD3W396_SINWO</name>
<feature type="region of interest" description="Disordered" evidence="8">
    <location>
        <begin position="1"/>
        <end position="32"/>
    </location>
</feature>
<dbReference type="PANTHER" id="PTHR23235:SF164">
    <property type="entry name" value="C2H2-TYPE DOMAIN-CONTAINING PROTEIN"/>
    <property type="match status" value="1"/>
</dbReference>
<keyword evidence="6" id="KW-0539">Nucleus</keyword>
<comment type="caution">
    <text evidence="10">The sequence shown here is derived from an EMBL/GenBank/DDBJ whole genome shotgun (WGS) entry which is preliminary data.</text>
</comment>
<evidence type="ECO:0000256" key="1">
    <source>
        <dbReference type="ARBA" id="ARBA00004123"/>
    </source>
</evidence>
<dbReference type="AlphaFoldDB" id="A0ABD3W396"/>
<evidence type="ECO:0000256" key="4">
    <source>
        <dbReference type="ARBA" id="ARBA00022771"/>
    </source>
</evidence>
<evidence type="ECO:0000256" key="2">
    <source>
        <dbReference type="ARBA" id="ARBA00022723"/>
    </source>
</evidence>
<dbReference type="FunFam" id="3.30.160.60:FF:000018">
    <property type="entry name" value="Krueppel-like factor 15"/>
    <property type="match status" value="1"/>
</dbReference>
<gene>
    <name evidence="10" type="ORF">ACJMK2_041169</name>
</gene>
<dbReference type="EMBL" id="JBJQND010000008">
    <property type="protein sequence ID" value="KAL3868355.1"/>
    <property type="molecule type" value="Genomic_DNA"/>
</dbReference>
<evidence type="ECO:0000256" key="7">
    <source>
        <dbReference type="PROSITE-ProRule" id="PRU00042"/>
    </source>
</evidence>